<evidence type="ECO:0000313" key="2">
    <source>
        <dbReference type="Proteomes" id="UP000199537"/>
    </source>
</evidence>
<reference evidence="2" key="1">
    <citation type="submission" date="2016-10" db="EMBL/GenBank/DDBJ databases">
        <authorList>
            <person name="Varghese N."/>
            <person name="Submissions S."/>
        </authorList>
    </citation>
    <scope>NUCLEOTIDE SEQUENCE [LARGE SCALE GENOMIC DNA]</scope>
    <source>
        <strain evidence="2">DSM 14807</strain>
    </source>
</reference>
<dbReference type="AlphaFoldDB" id="A0A1I7NLF1"/>
<keyword evidence="2" id="KW-1185">Reference proteome</keyword>
<dbReference type="OrthoDB" id="7064118at2"/>
<evidence type="ECO:0000313" key="1">
    <source>
        <dbReference type="EMBL" id="SFV35439.1"/>
    </source>
</evidence>
<organism evidence="1 2">
    <name type="scientific">Thermoflavifilum thermophilum</name>
    <dbReference type="NCBI Taxonomy" id="1393122"/>
    <lineage>
        <taxon>Bacteria</taxon>
        <taxon>Pseudomonadati</taxon>
        <taxon>Bacteroidota</taxon>
        <taxon>Chitinophagia</taxon>
        <taxon>Chitinophagales</taxon>
        <taxon>Chitinophagaceae</taxon>
        <taxon>Thermoflavifilum</taxon>
    </lineage>
</organism>
<sequence>MVAVITGDVVHSRKLSPALWMQQLKDALSTAGRSPENWEIFRGDSFQLMLQEPARAFRMAIYLKACIKMLKQLDVRMAIGLGEVEYLGERITESNGTAFTHSGQRFENLKEDKQLLGIKSPDPEFDTEMNLYFRLCGIAMDHWTSKAAEVVKLSLEFPEASQEELGKKLHIQQHAVSKRLKTAYFQEIMEVERRFRERIQKCFS</sequence>
<gene>
    <name evidence="1" type="ORF">SAMN05660895_2232</name>
</gene>
<name>A0A1I7NLF1_9BACT</name>
<accession>A0A1I7NLF1</accession>
<dbReference type="InterPro" id="IPR032580">
    <property type="entry name" value="SatD"/>
</dbReference>
<dbReference type="EMBL" id="FPCJ01000001">
    <property type="protein sequence ID" value="SFV35439.1"/>
    <property type="molecule type" value="Genomic_DNA"/>
</dbReference>
<protein>
    <submittedName>
        <fullName evidence="1">SatD family (SatD)</fullName>
    </submittedName>
</protein>
<dbReference type="Pfam" id="PF16264">
    <property type="entry name" value="SatD"/>
    <property type="match status" value="1"/>
</dbReference>
<proteinExistence type="predicted"/>
<dbReference type="Proteomes" id="UP000199537">
    <property type="component" value="Unassembled WGS sequence"/>
</dbReference>
<dbReference type="RefSeq" id="WP_092460524.1">
    <property type="nucleotide sequence ID" value="NZ_FPCJ01000001.1"/>
</dbReference>
<dbReference type="STRING" id="1393122.SAMN05660895_2232"/>